<comment type="caution">
    <text evidence="2">The sequence shown here is derived from an EMBL/GenBank/DDBJ whole genome shotgun (WGS) entry which is preliminary data.</text>
</comment>
<name>A0AA36G3V5_9BILA</name>
<sequence>MAETDGDLRESAAVHIQYWWRKWSAQKEMAPQKLAQISLTNRDLLKQLDELHRSKLSIIHKYEMMLNLPAGEINAYLEETNGDKTVVPEASSPNMKKIKQRTTSFVQSSKSLPGI</sequence>
<accession>A0AA36G3V5</accession>
<gene>
    <name evidence="2" type="ORF">MSPICULIGERA_LOCUS16787</name>
</gene>
<dbReference type="Proteomes" id="UP001177023">
    <property type="component" value="Unassembled WGS sequence"/>
</dbReference>
<evidence type="ECO:0000313" key="3">
    <source>
        <dbReference type="Proteomes" id="UP001177023"/>
    </source>
</evidence>
<evidence type="ECO:0000313" key="2">
    <source>
        <dbReference type="EMBL" id="CAJ0578539.1"/>
    </source>
</evidence>
<feature type="non-terminal residue" evidence="2">
    <location>
        <position position="115"/>
    </location>
</feature>
<feature type="region of interest" description="Disordered" evidence="1">
    <location>
        <begin position="85"/>
        <end position="115"/>
    </location>
</feature>
<protein>
    <submittedName>
        <fullName evidence="2">Uncharacterized protein</fullName>
    </submittedName>
</protein>
<keyword evidence="3" id="KW-1185">Reference proteome</keyword>
<organism evidence="2 3">
    <name type="scientific">Mesorhabditis spiculigera</name>
    <dbReference type="NCBI Taxonomy" id="96644"/>
    <lineage>
        <taxon>Eukaryota</taxon>
        <taxon>Metazoa</taxon>
        <taxon>Ecdysozoa</taxon>
        <taxon>Nematoda</taxon>
        <taxon>Chromadorea</taxon>
        <taxon>Rhabditida</taxon>
        <taxon>Rhabditina</taxon>
        <taxon>Rhabditomorpha</taxon>
        <taxon>Rhabditoidea</taxon>
        <taxon>Rhabditidae</taxon>
        <taxon>Mesorhabditinae</taxon>
        <taxon>Mesorhabditis</taxon>
    </lineage>
</organism>
<proteinExistence type="predicted"/>
<dbReference type="EMBL" id="CATQJA010002654">
    <property type="protein sequence ID" value="CAJ0578539.1"/>
    <property type="molecule type" value="Genomic_DNA"/>
</dbReference>
<feature type="compositionally biased region" description="Polar residues" evidence="1">
    <location>
        <begin position="101"/>
        <end position="115"/>
    </location>
</feature>
<dbReference type="AlphaFoldDB" id="A0AA36G3V5"/>
<reference evidence="2" key="1">
    <citation type="submission" date="2023-06" db="EMBL/GenBank/DDBJ databases">
        <authorList>
            <person name="Delattre M."/>
        </authorList>
    </citation>
    <scope>NUCLEOTIDE SEQUENCE</scope>
    <source>
        <strain evidence="2">AF72</strain>
    </source>
</reference>
<evidence type="ECO:0000256" key="1">
    <source>
        <dbReference type="SAM" id="MobiDB-lite"/>
    </source>
</evidence>